<reference evidence="1 2" key="1">
    <citation type="journal article" date="2024" name="J. Plant Pathol.">
        <title>Sequence and assembly of the genome of Seiridium unicorne, isolate CBS 538.82, causal agent of cypress canker disease.</title>
        <authorList>
            <person name="Scali E."/>
            <person name="Rocca G.D."/>
            <person name="Danti R."/>
            <person name="Garbelotto M."/>
            <person name="Barberini S."/>
            <person name="Baroncelli R."/>
            <person name="Emiliani G."/>
        </authorList>
    </citation>
    <scope>NUCLEOTIDE SEQUENCE [LARGE SCALE GENOMIC DNA]</scope>
    <source>
        <strain evidence="1 2">BM-138-508</strain>
    </source>
</reference>
<protein>
    <submittedName>
        <fullName evidence="1">NAD-dependent epimerase/dehydratase domain-containing protein</fullName>
    </submittedName>
</protein>
<dbReference type="EMBL" id="JARVKF010000190">
    <property type="protein sequence ID" value="KAK9421351.1"/>
    <property type="molecule type" value="Genomic_DNA"/>
</dbReference>
<dbReference type="Proteomes" id="UP001408356">
    <property type="component" value="Unassembled WGS sequence"/>
</dbReference>
<name>A0ABR2V3D1_9PEZI</name>
<proteinExistence type="predicted"/>
<comment type="caution">
    <text evidence="1">The sequence shown here is derived from an EMBL/GenBank/DDBJ whole genome shotgun (WGS) entry which is preliminary data.</text>
</comment>
<dbReference type="PANTHER" id="PTHR48079:SF6">
    <property type="entry name" value="NAD(P)-BINDING DOMAIN-CONTAINING PROTEIN-RELATED"/>
    <property type="match status" value="1"/>
</dbReference>
<keyword evidence="2" id="KW-1185">Reference proteome</keyword>
<sequence length="352" mass="38902">MAPRRLLLTGASGYVGGSVLTCLLTSDKPEITELKISVVVRKQEQAEVLRSKGLHAILFEGLDDSEGLTQAASEHDVIIHCASGFHTASAASLLRGLTLRKDDRRHEPIFIHTSGTSNLATRGITQQAEESRLFSDRDHDVYEYEKERNATERYEQRDTDLKVIQLGEELGIKTFIVMAPCVYGRGTGFFHQQSHQIPLLARNAIEKGISEYVGDGSYRLGHVNVVDLASLFHLILSLVLKGPELRYDRRGIYFANTGTHSWLEVAKGLGQAGTKLGALRSSEPRSTTLEQVAARLFAGNASRAELTLAANSKTTPDLARSIGWEPQCSEKDWARGLGDVFQYCYDESRKDP</sequence>
<dbReference type="InterPro" id="IPR051783">
    <property type="entry name" value="NAD(P)-dependent_oxidoreduct"/>
</dbReference>
<gene>
    <name evidence="1" type="ORF">SUNI508_05889</name>
</gene>
<evidence type="ECO:0000313" key="2">
    <source>
        <dbReference type="Proteomes" id="UP001408356"/>
    </source>
</evidence>
<dbReference type="SUPFAM" id="SSF51735">
    <property type="entry name" value="NAD(P)-binding Rossmann-fold domains"/>
    <property type="match status" value="1"/>
</dbReference>
<dbReference type="InterPro" id="IPR036291">
    <property type="entry name" value="NAD(P)-bd_dom_sf"/>
</dbReference>
<dbReference type="PANTHER" id="PTHR48079">
    <property type="entry name" value="PROTEIN YEEZ"/>
    <property type="match status" value="1"/>
</dbReference>
<accession>A0ABR2V3D1</accession>
<dbReference type="Gene3D" id="3.40.50.720">
    <property type="entry name" value="NAD(P)-binding Rossmann-like Domain"/>
    <property type="match status" value="1"/>
</dbReference>
<organism evidence="1 2">
    <name type="scientific">Seiridium unicorne</name>
    <dbReference type="NCBI Taxonomy" id="138068"/>
    <lineage>
        <taxon>Eukaryota</taxon>
        <taxon>Fungi</taxon>
        <taxon>Dikarya</taxon>
        <taxon>Ascomycota</taxon>
        <taxon>Pezizomycotina</taxon>
        <taxon>Sordariomycetes</taxon>
        <taxon>Xylariomycetidae</taxon>
        <taxon>Amphisphaeriales</taxon>
        <taxon>Sporocadaceae</taxon>
        <taxon>Seiridium</taxon>
    </lineage>
</organism>
<evidence type="ECO:0000313" key="1">
    <source>
        <dbReference type="EMBL" id="KAK9421351.1"/>
    </source>
</evidence>